<accession>A0A2N5JAB2</accession>
<proteinExistence type="predicted"/>
<sequence>MPIAPDRLDKFTFMAGQGRFNADPEVIKRNCELTGFVPPTPEEQAYIAEQWEKRFDVEDDLSTDKLRAEYAHKKAPEPSLNCTPIQELGIPI</sequence>
<dbReference type="OrthoDB" id="3234261at2"/>
<dbReference type="RefSeq" id="WP_101616232.1">
    <property type="nucleotide sequence ID" value="NZ_NMWU01000016.1"/>
</dbReference>
<protein>
    <submittedName>
        <fullName evidence="1">Uncharacterized protein</fullName>
    </submittedName>
</protein>
<evidence type="ECO:0000313" key="1">
    <source>
        <dbReference type="EMBL" id="PLS31152.1"/>
    </source>
</evidence>
<gene>
    <name evidence="1" type="ORF">Uis1B_0994</name>
</gene>
<organism evidence="1 2">
    <name type="scientific">Bifidobacterium margollesii</name>
    <dbReference type="NCBI Taxonomy" id="2020964"/>
    <lineage>
        <taxon>Bacteria</taxon>
        <taxon>Bacillati</taxon>
        <taxon>Actinomycetota</taxon>
        <taxon>Actinomycetes</taxon>
        <taxon>Bifidobacteriales</taxon>
        <taxon>Bifidobacteriaceae</taxon>
        <taxon>Bifidobacterium</taxon>
    </lineage>
</organism>
<reference evidence="1 2" key="1">
    <citation type="submission" date="2017-07" db="EMBL/GenBank/DDBJ databases">
        <title>Bifidobacterium novel species.</title>
        <authorList>
            <person name="Lugli G.A."/>
            <person name="Milani C."/>
            <person name="Duranti S."/>
            <person name="Mangifesta M."/>
        </authorList>
    </citation>
    <scope>NUCLEOTIDE SEQUENCE [LARGE SCALE GENOMIC DNA]</scope>
    <source>
        <strain evidence="2">Uis1B</strain>
    </source>
</reference>
<name>A0A2N5JAB2_9BIFI</name>
<dbReference type="AlphaFoldDB" id="A0A2N5JAB2"/>
<evidence type="ECO:0000313" key="2">
    <source>
        <dbReference type="Proteomes" id="UP000235050"/>
    </source>
</evidence>
<comment type="caution">
    <text evidence="1">The sequence shown here is derived from an EMBL/GenBank/DDBJ whole genome shotgun (WGS) entry which is preliminary data.</text>
</comment>
<dbReference type="Proteomes" id="UP000235050">
    <property type="component" value="Unassembled WGS sequence"/>
</dbReference>
<dbReference type="EMBL" id="NMWU01000016">
    <property type="protein sequence ID" value="PLS31152.1"/>
    <property type="molecule type" value="Genomic_DNA"/>
</dbReference>
<keyword evidence="2" id="KW-1185">Reference proteome</keyword>